<dbReference type="PROSITE" id="PS51123">
    <property type="entry name" value="OMPA_2"/>
    <property type="match status" value="1"/>
</dbReference>
<evidence type="ECO:0000313" key="6">
    <source>
        <dbReference type="EMBL" id="VFJ65132.1"/>
    </source>
</evidence>
<dbReference type="EMBL" id="CAADEY010000126">
    <property type="protein sequence ID" value="VFJ65132.1"/>
    <property type="molecule type" value="Genomic_DNA"/>
</dbReference>
<dbReference type="InterPro" id="IPR038522">
    <property type="entry name" value="T4/T6SS_DotU_sf"/>
</dbReference>
<dbReference type="PRINTS" id="PR01021">
    <property type="entry name" value="OMPADOMAIN"/>
</dbReference>
<keyword evidence="2 3" id="KW-0472">Membrane</keyword>
<dbReference type="PANTHER" id="PTHR38033:SF1">
    <property type="entry name" value="DOTU FAMILY TYPE IV_VI SECRETION SYSTEM PROTEIN"/>
    <property type="match status" value="1"/>
</dbReference>
<name>A0A450TDP2_9GAMM</name>
<reference evidence="6" key="1">
    <citation type="submission" date="2019-02" db="EMBL/GenBank/DDBJ databases">
        <authorList>
            <person name="Gruber-Vodicka R. H."/>
            <person name="Seah K. B. B."/>
        </authorList>
    </citation>
    <scope>NUCLEOTIDE SEQUENCE</scope>
    <source>
        <strain evidence="6">BECK_DK161</strain>
    </source>
</reference>
<keyword evidence="4" id="KW-1133">Transmembrane helix</keyword>
<evidence type="ECO:0000256" key="2">
    <source>
        <dbReference type="ARBA" id="ARBA00023136"/>
    </source>
</evidence>
<dbReference type="InterPro" id="IPR017732">
    <property type="entry name" value="T4/T6SS_DotU"/>
</dbReference>
<dbReference type="SUPFAM" id="SSF103088">
    <property type="entry name" value="OmpA-like"/>
    <property type="match status" value="1"/>
</dbReference>
<dbReference type="InterPro" id="IPR006664">
    <property type="entry name" value="OMP_bac"/>
</dbReference>
<dbReference type="GO" id="GO:0016020">
    <property type="term" value="C:membrane"/>
    <property type="evidence" value="ECO:0007669"/>
    <property type="project" value="UniProtKB-SubCell"/>
</dbReference>
<protein>
    <submittedName>
        <fullName evidence="6">Type IV / VI secretion system protein, DotU family</fullName>
    </submittedName>
</protein>
<evidence type="ECO:0000256" key="1">
    <source>
        <dbReference type="ARBA" id="ARBA00004370"/>
    </source>
</evidence>
<organism evidence="6">
    <name type="scientific">Candidatus Kentrum sp. DK</name>
    <dbReference type="NCBI Taxonomy" id="2126562"/>
    <lineage>
        <taxon>Bacteria</taxon>
        <taxon>Pseudomonadati</taxon>
        <taxon>Pseudomonadota</taxon>
        <taxon>Gammaproteobacteria</taxon>
        <taxon>Candidatus Kentrum</taxon>
    </lineage>
</organism>
<dbReference type="InterPro" id="IPR036737">
    <property type="entry name" value="OmpA-like_sf"/>
</dbReference>
<accession>A0A450TDP2</accession>
<dbReference type="Pfam" id="PF00691">
    <property type="entry name" value="OmpA"/>
    <property type="match status" value="1"/>
</dbReference>
<sequence length="409" mass="45367">MARDDDASSLEHDLVGNPLLNEAVEILAAVNRLSPLPAHDDVPDLSAFFADALKRFKARLLAIGIAGKTTERAFYVLAGFVDDVLFNSPWGKKSWQSLAIPLGNDELLYAGEEIFSLLDEAERDADHDLLELIYVCLSLGFIGKYVDRIEDLHRKRRRIYESIAGRRRSVGGELSPRWRAETTKTRSMTRYAPLRVVVAIAVAVLAALYLIYAVAIHDLMEPECQQLQSLAREAPSREIPIFRRPGDVAPLSAQTLPPPSPPAEPVPAPAAPLPASVLLTFGFDKLELSDNDIALLKEVAAQLAADPALAIRILGRTDHDVSAWKVNDQLSKTRARIVCNHLVSKEKVLPERIWEVRGIRDTNPIGDRKEYGYKAMNRSAEIIYVRDDDFRVDQAVATTHADPCIPKGM</sequence>
<dbReference type="NCBIfam" id="TIGR03349">
    <property type="entry name" value="IV_VI_DotU"/>
    <property type="match status" value="1"/>
</dbReference>
<dbReference type="NCBIfam" id="NF038228">
    <property type="entry name" value="IcmH_DotU_IVB"/>
    <property type="match status" value="1"/>
</dbReference>
<dbReference type="Gene3D" id="1.25.40.590">
    <property type="entry name" value="Type IV / VI secretion system, DotU"/>
    <property type="match status" value="1"/>
</dbReference>
<evidence type="ECO:0000256" key="4">
    <source>
        <dbReference type="SAM" id="Phobius"/>
    </source>
</evidence>
<gene>
    <name evidence="6" type="ORF">BECKDK2373C_GA0170839_11264</name>
</gene>
<dbReference type="Gene3D" id="3.30.1330.60">
    <property type="entry name" value="OmpA-like domain"/>
    <property type="match status" value="1"/>
</dbReference>
<dbReference type="AlphaFoldDB" id="A0A450TDP2"/>
<feature type="domain" description="OmpA-like" evidence="5">
    <location>
        <begin position="268"/>
        <end position="388"/>
    </location>
</feature>
<comment type="subcellular location">
    <subcellularLocation>
        <location evidence="1">Membrane</location>
    </subcellularLocation>
</comment>
<dbReference type="PANTHER" id="PTHR38033">
    <property type="entry name" value="MEMBRANE PROTEIN-RELATED"/>
    <property type="match status" value="1"/>
</dbReference>
<evidence type="ECO:0000256" key="3">
    <source>
        <dbReference type="PROSITE-ProRule" id="PRU00473"/>
    </source>
</evidence>
<proteinExistence type="predicted"/>
<dbReference type="Pfam" id="PF09850">
    <property type="entry name" value="DotU"/>
    <property type="match status" value="1"/>
</dbReference>
<feature type="transmembrane region" description="Helical" evidence="4">
    <location>
        <begin position="194"/>
        <end position="215"/>
    </location>
</feature>
<keyword evidence="4" id="KW-0812">Transmembrane</keyword>
<dbReference type="InterPro" id="IPR006665">
    <property type="entry name" value="OmpA-like"/>
</dbReference>
<evidence type="ECO:0000259" key="5">
    <source>
        <dbReference type="PROSITE" id="PS51123"/>
    </source>
</evidence>